<protein>
    <submittedName>
        <fullName evidence="2">Uncharacterized protein</fullName>
    </submittedName>
</protein>
<name>A0A9P4SA93_9PEZI</name>
<dbReference type="EMBL" id="MU006096">
    <property type="protein sequence ID" value="KAF2838744.1"/>
    <property type="molecule type" value="Genomic_DNA"/>
</dbReference>
<comment type="caution">
    <text evidence="2">The sequence shown here is derived from an EMBL/GenBank/DDBJ whole genome shotgun (WGS) entry which is preliminary data.</text>
</comment>
<dbReference type="Proteomes" id="UP000799429">
    <property type="component" value="Unassembled WGS sequence"/>
</dbReference>
<dbReference type="OrthoDB" id="5370011at2759"/>
<keyword evidence="3" id="KW-1185">Reference proteome</keyword>
<sequence>MSSPAPEEVGATDERTQRRQSIGRYVKRLRTVLRRGSSARGVPAASSTQPEPIVEPQAAEATPDAPATPAPAPAPAPVQSEEVPSSNIIVPDPEYTSLPITQLPPVTSTLGANSYVRTAAQQERARALFAKYGLTLDSHEWLTTNTTTNIQRVEKPIRMRVRRACHRCQTTFGTDRICTNCEHKRCKKCPRFPEKNTEKKSKDTMKEGYVGEMGEYMKIRAKPNKALLTEPIRPSQQDPIYRPIKQRVRRVCHRCNTTFLSPLAKTCENCSHVRCTKCPREPAKYQKWPQGYPGDEAYNSSDEEGFNKVEQWKPPRRTYRKPRQRVRWNCQNCDTLFVSRERNCAKCGHERCENCKRSPSKKIKQEPVYDPEVVRSLEAKLAHLALRGPQHMSATAA</sequence>
<feature type="region of interest" description="Disordered" evidence="1">
    <location>
        <begin position="297"/>
        <end position="318"/>
    </location>
</feature>
<feature type="region of interest" description="Disordered" evidence="1">
    <location>
        <begin position="1"/>
        <end position="91"/>
    </location>
</feature>
<proteinExistence type="predicted"/>
<evidence type="ECO:0000256" key="1">
    <source>
        <dbReference type="SAM" id="MobiDB-lite"/>
    </source>
</evidence>
<gene>
    <name evidence="2" type="ORF">M501DRAFT_934494</name>
</gene>
<feature type="compositionally biased region" description="Pro residues" evidence="1">
    <location>
        <begin position="66"/>
        <end position="76"/>
    </location>
</feature>
<feature type="compositionally biased region" description="Low complexity" evidence="1">
    <location>
        <begin position="55"/>
        <end position="65"/>
    </location>
</feature>
<evidence type="ECO:0000313" key="2">
    <source>
        <dbReference type="EMBL" id="KAF2838744.1"/>
    </source>
</evidence>
<accession>A0A9P4SA93</accession>
<dbReference type="AlphaFoldDB" id="A0A9P4SA93"/>
<reference evidence="2" key="1">
    <citation type="journal article" date="2020" name="Stud. Mycol.">
        <title>101 Dothideomycetes genomes: a test case for predicting lifestyles and emergence of pathogens.</title>
        <authorList>
            <person name="Haridas S."/>
            <person name="Albert R."/>
            <person name="Binder M."/>
            <person name="Bloem J."/>
            <person name="Labutti K."/>
            <person name="Salamov A."/>
            <person name="Andreopoulos B."/>
            <person name="Baker S."/>
            <person name="Barry K."/>
            <person name="Bills G."/>
            <person name="Bluhm B."/>
            <person name="Cannon C."/>
            <person name="Castanera R."/>
            <person name="Culley D."/>
            <person name="Daum C."/>
            <person name="Ezra D."/>
            <person name="Gonzalez J."/>
            <person name="Henrissat B."/>
            <person name="Kuo A."/>
            <person name="Liang C."/>
            <person name="Lipzen A."/>
            <person name="Lutzoni F."/>
            <person name="Magnuson J."/>
            <person name="Mondo S."/>
            <person name="Nolan M."/>
            <person name="Ohm R."/>
            <person name="Pangilinan J."/>
            <person name="Park H.-J."/>
            <person name="Ramirez L."/>
            <person name="Alfaro M."/>
            <person name="Sun H."/>
            <person name="Tritt A."/>
            <person name="Yoshinaga Y."/>
            <person name="Zwiers L.-H."/>
            <person name="Turgeon B."/>
            <person name="Goodwin S."/>
            <person name="Spatafora J."/>
            <person name="Crous P."/>
            <person name="Grigoriev I."/>
        </authorList>
    </citation>
    <scope>NUCLEOTIDE SEQUENCE</scope>
    <source>
        <strain evidence="2">CBS 101060</strain>
    </source>
</reference>
<organism evidence="2 3">
    <name type="scientific">Patellaria atrata CBS 101060</name>
    <dbReference type="NCBI Taxonomy" id="1346257"/>
    <lineage>
        <taxon>Eukaryota</taxon>
        <taxon>Fungi</taxon>
        <taxon>Dikarya</taxon>
        <taxon>Ascomycota</taxon>
        <taxon>Pezizomycotina</taxon>
        <taxon>Dothideomycetes</taxon>
        <taxon>Dothideomycetes incertae sedis</taxon>
        <taxon>Patellariales</taxon>
        <taxon>Patellariaceae</taxon>
        <taxon>Patellaria</taxon>
    </lineage>
</organism>
<evidence type="ECO:0000313" key="3">
    <source>
        <dbReference type="Proteomes" id="UP000799429"/>
    </source>
</evidence>